<reference evidence="5" key="1">
    <citation type="submission" date="2019-10" db="EMBL/GenBank/DDBJ databases">
        <authorList>
            <person name="Zhang R."/>
            <person name="Pan Y."/>
            <person name="Wang J."/>
            <person name="Ma R."/>
            <person name="Yu S."/>
        </authorList>
    </citation>
    <scope>NUCLEOTIDE SEQUENCE</scope>
    <source>
        <strain evidence="5">LA-IB0</strain>
        <tissue evidence="5">Leaf</tissue>
    </source>
</reference>
<evidence type="ECO:0000256" key="3">
    <source>
        <dbReference type="SAM" id="MobiDB-lite"/>
    </source>
</evidence>
<feature type="compositionally biased region" description="Basic and acidic residues" evidence="3">
    <location>
        <begin position="191"/>
        <end position="201"/>
    </location>
</feature>
<dbReference type="GO" id="GO:2000022">
    <property type="term" value="P:regulation of jasmonic acid mediated signaling pathway"/>
    <property type="evidence" value="ECO:0007669"/>
    <property type="project" value="UniProtKB-UniRule"/>
</dbReference>
<dbReference type="Pfam" id="PF06200">
    <property type="entry name" value="tify"/>
    <property type="match status" value="1"/>
</dbReference>
<evidence type="ECO:0000313" key="6">
    <source>
        <dbReference type="Proteomes" id="UP000826271"/>
    </source>
</evidence>
<dbReference type="GO" id="GO:0009611">
    <property type="term" value="P:response to wounding"/>
    <property type="evidence" value="ECO:0007669"/>
    <property type="project" value="UniProtKB-UniRule"/>
</dbReference>
<keyword evidence="2" id="KW-0539">Nucleus</keyword>
<feature type="region of interest" description="Disordered" evidence="3">
    <location>
        <begin position="57"/>
        <end position="104"/>
    </location>
</feature>
<evidence type="ECO:0000259" key="4">
    <source>
        <dbReference type="PROSITE" id="PS51320"/>
    </source>
</evidence>
<keyword evidence="2" id="KW-1184">Jasmonic acid signaling pathway</keyword>
<dbReference type="PANTHER" id="PTHR33077:SF52">
    <property type="entry name" value="PROTEIN TIFY 11D"/>
    <property type="match status" value="1"/>
</dbReference>
<feature type="compositionally biased region" description="Basic residues" evidence="3">
    <location>
        <begin position="216"/>
        <end position="227"/>
    </location>
</feature>
<protein>
    <recommendedName>
        <fullName evidence="2">Protein TIFY</fullName>
    </recommendedName>
    <alternativeName>
        <fullName evidence="2">Jasmonate ZIM domain-containing protein</fullName>
    </alternativeName>
</protein>
<dbReference type="PROSITE" id="PS51320">
    <property type="entry name" value="TIFY"/>
    <property type="match status" value="1"/>
</dbReference>
<dbReference type="Proteomes" id="UP000826271">
    <property type="component" value="Unassembled WGS sequence"/>
</dbReference>
<comment type="caution">
    <text evidence="5">The sequence shown here is derived from an EMBL/GenBank/DDBJ whole genome shotgun (WGS) entry which is preliminary data.</text>
</comment>
<dbReference type="InterPro" id="IPR040390">
    <property type="entry name" value="TIFY/JAZ"/>
</dbReference>
<dbReference type="InterPro" id="IPR018467">
    <property type="entry name" value="CCT_CS"/>
</dbReference>
<evidence type="ECO:0000256" key="2">
    <source>
        <dbReference type="RuleBase" id="RU369065"/>
    </source>
</evidence>
<comment type="function">
    <text evidence="2">Repressor of jasmonate responses.</text>
</comment>
<feature type="region of interest" description="Disordered" evidence="3">
    <location>
        <begin position="159"/>
        <end position="255"/>
    </location>
</feature>
<feature type="compositionally biased region" description="Polar residues" evidence="3">
    <location>
        <begin position="74"/>
        <end position="90"/>
    </location>
</feature>
<evidence type="ECO:0000313" key="5">
    <source>
        <dbReference type="EMBL" id="KAG8388431.1"/>
    </source>
</evidence>
<dbReference type="Pfam" id="PF09425">
    <property type="entry name" value="Jas_motif"/>
    <property type="match status" value="1"/>
</dbReference>
<name>A0AAV6XZQ9_9LAMI</name>
<dbReference type="PANTHER" id="PTHR33077">
    <property type="entry name" value="PROTEIN TIFY 4A-RELATED-RELATED"/>
    <property type="match status" value="1"/>
</dbReference>
<proteinExistence type="inferred from homology"/>
<evidence type="ECO:0000256" key="1">
    <source>
        <dbReference type="ARBA" id="ARBA00008614"/>
    </source>
</evidence>
<comment type="domain">
    <text evidence="2">The jas domain is required for interaction with COI1.</text>
</comment>
<comment type="subcellular location">
    <subcellularLocation>
        <location evidence="2">Nucleus</location>
    </subcellularLocation>
</comment>
<dbReference type="InterPro" id="IPR010399">
    <property type="entry name" value="Tify_dom"/>
</dbReference>
<feature type="domain" description="Tify" evidence="4">
    <location>
        <begin position="104"/>
        <end position="139"/>
    </location>
</feature>
<dbReference type="GO" id="GO:0005634">
    <property type="term" value="C:nucleus"/>
    <property type="evidence" value="ECO:0007669"/>
    <property type="project" value="UniProtKB-SubCell"/>
</dbReference>
<dbReference type="GO" id="GO:0031347">
    <property type="term" value="P:regulation of defense response"/>
    <property type="evidence" value="ECO:0007669"/>
    <property type="project" value="UniProtKB-UniRule"/>
</dbReference>
<dbReference type="EMBL" id="WHWC01000002">
    <property type="protein sequence ID" value="KAG8388431.1"/>
    <property type="molecule type" value="Genomic_DNA"/>
</dbReference>
<organism evidence="5 6">
    <name type="scientific">Buddleja alternifolia</name>
    <dbReference type="NCBI Taxonomy" id="168488"/>
    <lineage>
        <taxon>Eukaryota</taxon>
        <taxon>Viridiplantae</taxon>
        <taxon>Streptophyta</taxon>
        <taxon>Embryophyta</taxon>
        <taxon>Tracheophyta</taxon>
        <taxon>Spermatophyta</taxon>
        <taxon>Magnoliopsida</taxon>
        <taxon>eudicotyledons</taxon>
        <taxon>Gunneridae</taxon>
        <taxon>Pentapetalae</taxon>
        <taxon>asterids</taxon>
        <taxon>lamiids</taxon>
        <taxon>Lamiales</taxon>
        <taxon>Scrophulariaceae</taxon>
        <taxon>Buddlejeae</taxon>
        <taxon>Buddleja</taxon>
    </lineage>
</organism>
<accession>A0AAV6XZQ9</accession>
<sequence length="255" mass="27677">MSSSRDWRQEEKAVEKSNFVNTCNLLSQYMKHKGSLRDLNLEIGGEIESLETIVKPGSASTTMNMPRNKGKSAQPLTEQQPSMAPHSSINIVDDAPYKPTSKETESKTAPMTIFYGGRVLIFEDYPARKVKELMALAKRGSSKMSYGISSNSLQVKLNPGGGAASMSTAGEGLPPRTQPSSSTCAAAAEESSARAKERDSPQPEANGSDLPIARRSSLHRFLGKRKDRAAARGPYQVQEQPTSSSKGEKELELKL</sequence>
<keyword evidence="6" id="KW-1185">Reference proteome</keyword>
<feature type="compositionally biased region" description="Basic and acidic residues" evidence="3">
    <location>
        <begin position="246"/>
        <end position="255"/>
    </location>
</feature>
<comment type="similarity">
    <text evidence="1 2">Belongs to the TIFY/JAZ family.</text>
</comment>
<gene>
    <name evidence="5" type="ORF">BUALT_Bualt02G0125200</name>
</gene>
<dbReference type="AlphaFoldDB" id="A0AAV6XZQ9"/>
<dbReference type="SMART" id="SM00979">
    <property type="entry name" value="TIFY"/>
    <property type="match status" value="1"/>
</dbReference>
<feature type="compositionally biased region" description="Low complexity" evidence="3">
    <location>
        <begin position="180"/>
        <end position="190"/>
    </location>
</feature>